<name>A0A840RYT9_9BURK</name>
<evidence type="ECO:0000256" key="4">
    <source>
        <dbReference type="PIRSR" id="PIRSR006806-1"/>
    </source>
</evidence>
<dbReference type="Pfam" id="PF01812">
    <property type="entry name" value="5-FTHF_cyc-lig"/>
    <property type="match status" value="1"/>
</dbReference>
<evidence type="ECO:0000256" key="5">
    <source>
        <dbReference type="RuleBase" id="RU361279"/>
    </source>
</evidence>
<sequence>MSIDCASPNSHGRSALREVLIELRQELPDRHERAIRLQEVLRVWLLQRTELRIGAYWPIKGEFDPLPSLYRWGEDHPERRIGLPVKHRDTGLLSYHVWYPGCPMEEDAFGILKPKETEQFEPELILVPCLGYGAGGLRVGYGGGFVDRTLRERQPHPFTCGLAYSVSWVPGLQAGPEDRPLDAILTDEGQVWGA</sequence>
<dbReference type="InterPro" id="IPR037171">
    <property type="entry name" value="NagB/RpiA_transferase-like"/>
</dbReference>
<dbReference type="InterPro" id="IPR024185">
    <property type="entry name" value="FTHF_cligase-like_sf"/>
</dbReference>
<gene>
    <name evidence="6" type="ORF">HNQ51_000428</name>
</gene>
<accession>A0A840RYT9</accession>
<keyword evidence="5" id="KW-0479">Metal-binding</keyword>
<evidence type="ECO:0000256" key="1">
    <source>
        <dbReference type="ARBA" id="ARBA00010638"/>
    </source>
</evidence>
<dbReference type="NCBIfam" id="TIGR02727">
    <property type="entry name" value="MTHFS_bact"/>
    <property type="match status" value="1"/>
</dbReference>
<dbReference type="AlphaFoldDB" id="A0A840RYT9"/>
<evidence type="ECO:0000256" key="2">
    <source>
        <dbReference type="ARBA" id="ARBA00022741"/>
    </source>
</evidence>
<keyword evidence="7" id="KW-1185">Reference proteome</keyword>
<dbReference type="RefSeq" id="WP_138857789.1">
    <property type="nucleotide sequence ID" value="NZ_CP040709.1"/>
</dbReference>
<dbReference type="Proteomes" id="UP000554837">
    <property type="component" value="Unassembled WGS sequence"/>
</dbReference>
<dbReference type="InterPro" id="IPR002698">
    <property type="entry name" value="FTHF_cligase"/>
</dbReference>
<dbReference type="SUPFAM" id="SSF100950">
    <property type="entry name" value="NagB/RpiA/CoA transferase-like"/>
    <property type="match status" value="1"/>
</dbReference>
<evidence type="ECO:0000313" key="7">
    <source>
        <dbReference type="Proteomes" id="UP000554837"/>
    </source>
</evidence>
<dbReference type="GO" id="GO:0030272">
    <property type="term" value="F:5-formyltetrahydrofolate cyclo-ligase activity"/>
    <property type="evidence" value="ECO:0007669"/>
    <property type="project" value="UniProtKB-EC"/>
</dbReference>
<comment type="caution">
    <text evidence="6">The sequence shown here is derived from an EMBL/GenBank/DDBJ whole genome shotgun (WGS) entry which is preliminary data.</text>
</comment>
<keyword evidence="5" id="KW-0460">Magnesium</keyword>
<proteinExistence type="inferred from homology"/>
<dbReference type="PIRSF" id="PIRSF006806">
    <property type="entry name" value="FTHF_cligase"/>
    <property type="match status" value="1"/>
</dbReference>
<dbReference type="PANTHER" id="PTHR23407">
    <property type="entry name" value="ATPASE INHIBITOR/5-FORMYLTETRAHYDROFOLATE CYCLO-LIGASE"/>
    <property type="match status" value="1"/>
</dbReference>
<protein>
    <recommendedName>
        <fullName evidence="5">5-formyltetrahydrofolate cyclo-ligase</fullName>
        <ecNumber evidence="5">6.3.3.2</ecNumber>
    </recommendedName>
</protein>
<evidence type="ECO:0000256" key="3">
    <source>
        <dbReference type="ARBA" id="ARBA00022840"/>
    </source>
</evidence>
<dbReference type="PANTHER" id="PTHR23407:SF1">
    <property type="entry name" value="5-FORMYLTETRAHYDROFOLATE CYCLO-LIGASE"/>
    <property type="match status" value="1"/>
</dbReference>
<organism evidence="6 7">
    <name type="scientific">Inhella inkyongensis</name>
    <dbReference type="NCBI Taxonomy" id="392593"/>
    <lineage>
        <taxon>Bacteria</taxon>
        <taxon>Pseudomonadati</taxon>
        <taxon>Pseudomonadota</taxon>
        <taxon>Betaproteobacteria</taxon>
        <taxon>Burkholderiales</taxon>
        <taxon>Sphaerotilaceae</taxon>
        <taxon>Inhella</taxon>
    </lineage>
</organism>
<dbReference type="EC" id="6.3.3.2" evidence="5"/>
<keyword evidence="3 5" id="KW-0067">ATP-binding</keyword>
<feature type="binding site" evidence="4">
    <location>
        <position position="62"/>
    </location>
    <ligand>
        <name>substrate</name>
    </ligand>
</feature>
<dbReference type="GO" id="GO:0035999">
    <property type="term" value="P:tetrahydrofolate interconversion"/>
    <property type="evidence" value="ECO:0007669"/>
    <property type="project" value="TreeGrafter"/>
</dbReference>
<dbReference type="Gene3D" id="3.40.50.10420">
    <property type="entry name" value="NagB/RpiA/CoA transferase-like"/>
    <property type="match status" value="1"/>
</dbReference>
<reference evidence="6 7" key="1">
    <citation type="submission" date="2020-08" db="EMBL/GenBank/DDBJ databases">
        <title>Genomic Encyclopedia of Type Strains, Phase IV (KMG-IV): sequencing the most valuable type-strain genomes for metagenomic binning, comparative biology and taxonomic classification.</title>
        <authorList>
            <person name="Goeker M."/>
        </authorList>
    </citation>
    <scope>NUCLEOTIDE SEQUENCE [LARGE SCALE GENOMIC DNA]</scope>
    <source>
        <strain evidence="6 7">DSM 23958</strain>
    </source>
</reference>
<dbReference type="GO" id="GO:0046872">
    <property type="term" value="F:metal ion binding"/>
    <property type="evidence" value="ECO:0007669"/>
    <property type="project" value="UniProtKB-KW"/>
</dbReference>
<comment type="catalytic activity">
    <reaction evidence="5">
        <text>(6S)-5-formyl-5,6,7,8-tetrahydrofolate + ATP = (6R)-5,10-methenyltetrahydrofolate + ADP + phosphate</text>
        <dbReference type="Rhea" id="RHEA:10488"/>
        <dbReference type="ChEBI" id="CHEBI:30616"/>
        <dbReference type="ChEBI" id="CHEBI:43474"/>
        <dbReference type="ChEBI" id="CHEBI:57455"/>
        <dbReference type="ChEBI" id="CHEBI:57457"/>
        <dbReference type="ChEBI" id="CHEBI:456216"/>
        <dbReference type="EC" id="6.3.3.2"/>
    </reaction>
</comment>
<dbReference type="OrthoDB" id="9801938at2"/>
<dbReference type="EMBL" id="JACHHO010000001">
    <property type="protein sequence ID" value="MBB5203135.1"/>
    <property type="molecule type" value="Genomic_DNA"/>
</dbReference>
<comment type="similarity">
    <text evidence="1 5">Belongs to the 5-formyltetrahydrofolate cyclo-ligase family.</text>
</comment>
<dbReference type="GO" id="GO:0005524">
    <property type="term" value="F:ATP binding"/>
    <property type="evidence" value="ECO:0007669"/>
    <property type="project" value="UniProtKB-KW"/>
</dbReference>
<evidence type="ECO:0000313" key="6">
    <source>
        <dbReference type="EMBL" id="MBB5203135.1"/>
    </source>
</evidence>
<comment type="cofactor">
    <cofactor evidence="5">
        <name>Mg(2+)</name>
        <dbReference type="ChEBI" id="CHEBI:18420"/>
    </cofactor>
</comment>
<dbReference type="GO" id="GO:0009396">
    <property type="term" value="P:folic acid-containing compound biosynthetic process"/>
    <property type="evidence" value="ECO:0007669"/>
    <property type="project" value="TreeGrafter"/>
</dbReference>
<keyword evidence="2 5" id="KW-0547">Nucleotide-binding</keyword>